<sequence length="63" mass="7400">MDHVDLKLWKSNESIFHHFRESIEFRFVLRNVIYTKSLATPGDNVTLENSIFSQGFFGESCNF</sequence>
<dbReference type="PATRIC" id="fig|280505.15.peg.457"/>
<dbReference type="Proteomes" id="UP000058857">
    <property type="component" value="Chromosome 1"/>
</dbReference>
<evidence type="ECO:0000313" key="2">
    <source>
        <dbReference type="Proteomes" id="UP000058857"/>
    </source>
</evidence>
<name>A0A0S2IMH1_LEPBO</name>
<evidence type="ECO:0000313" key="1">
    <source>
        <dbReference type="EMBL" id="ALO24818.1"/>
    </source>
</evidence>
<gene>
    <name evidence="1" type="ORF">LBBP_00466</name>
</gene>
<accession>A0A0S2IMH1</accession>
<dbReference type="EMBL" id="CP012029">
    <property type="protein sequence ID" value="ALO24818.1"/>
    <property type="molecule type" value="Genomic_DNA"/>
</dbReference>
<reference evidence="1 2" key="1">
    <citation type="journal article" date="2015" name="PLoS Negl. Trop. Dis.">
        <title>Distribution of Plasmids in Distinct Leptospira Pathogenic Species.</title>
        <authorList>
            <person name="Wang Y."/>
            <person name="Zhuang X."/>
            <person name="Zhong Y."/>
            <person name="Zhang C."/>
            <person name="Zhang Y."/>
            <person name="Zeng L."/>
            <person name="Zhu Y."/>
            <person name="He P."/>
            <person name="Dong K."/>
            <person name="Pal U."/>
            <person name="Guo X."/>
            <person name="Qin J."/>
        </authorList>
    </citation>
    <scope>NUCLEOTIDE SEQUENCE [LARGE SCALE GENOMIC DNA]</scope>
    <source>
        <strain evidence="1 2">56604</strain>
    </source>
</reference>
<dbReference type="AlphaFoldDB" id="A0A0S2IMH1"/>
<protein>
    <submittedName>
        <fullName evidence="1">Uncharacterized protein</fullName>
    </submittedName>
</protein>
<organism evidence="1">
    <name type="scientific">Leptospira borgpetersenii serovar Ballum</name>
    <dbReference type="NCBI Taxonomy" id="280505"/>
    <lineage>
        <taxon>Bacteria</taxon>
        <taxon>Pseudomonadati</taxon>
        <taxon>Spirochaetota</taxon>
        <taxon>Spirochaetia</taxon>
        <taxon>Leptospirales</taxon>
        <taxon>Leptospiraceae</taxon>
        <taxon>Leptospira</taxon>
    </lineage>
</organism>
<proteinExistence type="predicted"/>